<evidence type="ECO:0000313" key="2">
    <source>
        <dbReference type="Proteomes" id="UP001055811"/>
    </source>
</evidence>
<keyword evidence="2" id="KW-1185">Reference proteome</keyword>
<reference evidence="2" key="1">
    <citation type="journal article" date="2022" name="Mol. Ecol. Resour.">
        <title>The genomes of chicory, endive, great burdock and yacon provide insights into Asteraceae palaeo-polyploidization history and plant inulin production.</title>
        <authorList>
            <person name="Fan W."/>
            <person name="Wang S."/>
            <person name="Wang H."/>
            <person name="Wang A."/>
            <person name="Jiang F."/>
            <person name="Liu H."/>
            <person name="Zhao H."/>
            <person name="Xu D."/>
            <person name="Zhang Y."/>
        </authorList>
    </citation>
    <scope>NUCLEOTIDE SEQUENCE [LARGE SCALE GENOMIC DNA]</scope>
    <source>
        <strain evidence="2">cv. Punajuju</strain>
    </source>
</reference>
<dbReference type="EMBL" id="CM042013">
    <property type="protein sequence ID" value="KAI3738920.1"/>
    <property type="molecule type" value="Genomic_DNA"/>
</dbReference>
<name>A0ACB9CXJ6_CICIN</name>
<accession>A0ACB9CXJ6</accession>
<reference evidence="1 2" key="2">
    <citation type="journal article" date="2022" name="Mol. Ecol. Resour.">
        <title>The genomes of chicory, endive, great burdock and yacon provide insights into Asteraceae paleo-polyploidization history and plant inulin production.</title>
        <authorList>
            <person name="Fan W."/>
            <person name="Wang S."/>
            <person name="Wang H."/>
            <person name="Wang A."/>
            <person name="Jiang F."/>
            <person name="Liu H."/>
            <person name="Zhao H."/>
            <person name="Xu D."/>
            <person name="Zhang Y."/>
        </authorList>
    </citation>
    <scope>NUCLEOTIDE SEQUENCE [LARGE SCALE GENOMIC DNA]</scope>
    <source>
        <strain evidence="2">cv. Punajuju</strain>
        <tissue evidence="1">Leaves</tissue>
    </source>
</reference>
<gene>
    <name evidence="1" type="ORF">L2E82_29193</name>
</gene>
<comment type="caution">
    <text evidence="1">The sequence shown here is derived from an EMBL/GenBank/DDBJ whole genome shotgun (WGS) entry which is preliminary data.</text>
</comment>
<protein>
    <submittedName>
        <fullName evidence="1">Uncharacterized protein</fullName>
    </submittedName>
</protein>
<dbReference type="Proteomes" id="UP001055811">
    <property type="component" value="Linkage Group LG05"/>
</dbReference>
<evidence type="ECO:0000313" key="1">
    <source>
        <dbReference type="EMBL" id="KAI3738920.1"/>
    </source>
</evidence>
<organism evidence="1 2">
    <name type="scientific">Cichorium intybus</name>
    <name type="common">Chicory</name>
    <dbReference type="NCBI Taxonomy" id="13427"/>
    <lineage>
        <taxon>Eukaryota</taxon>
        <taxon>Viridiplantae</taxon>
        <taxon>Streptophyta</taxon>
        <taxon>Embryophyta</taxon>
        <taxon>Tracheophyta</taxon>
        <taxon>Spermatophyta</taxon>
        <taxon>Magnoliopsida</taxon>
        <taxon>eudicotyledons</taxon>
        <taxon>Gunneridae</taxon>
        <taxon>Pentapetalae</taxon>
        <taxon>asterids</taxon>
        <taxon>campanulids</taxon>
        <taxon>Asterales</taxon>
        <taxon>Asteraceae</taxon>
        <taxon>Cichorioideae</taxon>
        <taxon>Cichorieae</taxon>
        <taxon>Cichoriinae</taxon>
        <taxon>Cichorium</taxon>
    </lineage>
</organism>
<proteinExistence type="predicted"/>
<sequence>MTLQIIFLLLLSLLLLTSHSSSRRILHQPFFPVTDSPPPPPPLPPLPPPFTTQPPSPSPSQSPQPQPPPQPQPKYPFSSLTPPAPDHHSFFPLYTSPPPSSSSATTTTTVPSTSLPTFPANISSIILPSASSSKSHISKKLLLLSIVFSLLSIAFITAVVASLLYQRNRSQKPPPSDSLRLFPANIPTSDKPPPPPTLPPNFSTPSSEFLYLGTLVSPLHDHIHLKTPTHTTNASASAATTIIDYTSLGSPELHPLPPLPRQDFRHQHNLNEVSFTDPEDDDLQDFFSPKGPPVVFQRHKPVLPTRPPPPPPPPAHPPPPPGFCGTQREEEILKPKLKPLHWDKVRASSEKAMAWDHLKLSSFKLNEEMIQTLFMANSSKPAPNHSTDQKMAADTTQKNRVLVLDPHKSRNIAILLRALNLTIDEVCESILQGNVDTLGSELLGSLLKMAPTMEEEARLKEMDDLDPAEKFLKAVIQIPFAFKRMDAMLYILNFDSEVEYLTASFKTIEMACWELRNSRMFIKLLEAVLMAGNRMNDGTTRGDAHAFKLDTLLTLVHVKGTDGKTTLLHFVVQEIIRAEGSRLSGGGISQQSELCDEIDFRKRGLEVVSSLGGELSSVKKAAAMDSGLLSQEVGRLAMGLTKVGEVVGLSEQIGSNGRFVESMNVFLKKAKGDLVKIGDQERLSVSMVKETTEYFHGDSAMEEGEPLRIFMVVRDFLLVLDRVCKEVGKINERTKVGMRMSQKLPFVSLNFNGRQQFGSFDGEDDESASA</sequence>